<dbReference type="PROSITE" id="PS51782">
    <property type="entry name" value="LYSM"/>
    <property type="match status" value="1"/>
</dbReference>
<dbReference type="CDD" id="cd00118">
    <property type="entry name" value="LysM"/>
    <property type="match status" value="1"/>
</dbReference>
<sequence>MTMYEFDKSVGQPLDAPLHGEGAEAAKQLKHRLEALGLTHDHFLVEVDGSKVTVSGDAAMQDQKERILLALGNTEGVAQVEDLVDAGQEELRPRFVTVRDGETLSDLAERLYGDPNAGANLLRANEPMVSSLDQVCGGWVLRAPA</sequence>
<dbReference type="PANTHER" id="PTHR34700:SF8">
    <property type="entry name" value="POTASSIUM BINDING PROTEIN KBP"/>
    <property type="match status" value="1"/>
</dbReference>
<feature type="domain" description="LysM" evidence="1">
    <location>
        <begin position="94"/>
        <end position="143"/>
    </location>
</feature>
<dbReference type="EMBL" id="MVFC01000007">
    <property type="protein sequence ID" value="OON80674.1"/>
    <property type="molecule type" value="Genomic_DNA"/>
</dbReference>
<dbReference type="InterPro" id="IPR007055">
    <property type="entry name" value="BON_dom"/>
</dbReference>
<protein>
    <recommendedName>
        <fullName evidence="1">LysM domain-containing protein</fullName>
    </recommendedName>
</protein>
<comment type="caution">
    <text evidence="2">The sequence shown here is derived from an EMBL/GenBank/DDBJ whole genome shotgun (WGS) entry which is preliminary data.</text>
</comment>
<name>A0A1V4AA70_9ACTN</name>
<keyword evidence="3" id="KW-1185">Reference proteome</keyword>
<dbReference type="InterPro" id="IPR018392">
    <property type="entry name" value="LysM"/>
</dbReference>
<dbReference type="OrthoDB" id="370541at2"/>
<dbReference type="RefSeq" id="WP_143621223.1">
    <property type="nucleotide sequence ID" value="NZ_CP045178.1"/>
</dbReference>
<dbReference type="PANTHER" id="PTHR34700">
    <property type="entry name" value="POTASSIUM BINDING PROTEIN KBP"/>
    <property type="match status" value="1"/>
</dbReference>
<organism evidence="2 3">
    <name type="scientific">Streptomyces tsukubensis</name>
    <dbReference type="NCBI Taxonomy" id="83656"/>
    <lineage>
        <taxon>Bacteria</taxon>
        <taxon>Bacillati</taxon>
        <taxon>Actinomycetota</taxon>
        <taxon>Actinomycetes</taxon>
        <taxon>Kitasatosporales</taxon>
        <taxon>Streptomycetaceae</taxon>
        <taxon>Streptomyces</taxon>
    </lineage>
</organism>
<evidence type="ECO:0000313" key="3">
    <source>
        <dbReference type="Proteomes" id="UP000190539"/>
    </source>
</evidence>
<dbReference type="Gene3D" id="3.30.1340.30">
    <property type="match status" value="1"/>
</dbReference>
<dbReference type="InterPro" id="IPR052196">
    <property type="entry name" value="Bact_Kbp"/>
</dbReference>
<dbReference type="AlphaFoldDB" id="A0A1V4AA70"/>
<proteinExistence type="predicted"/>
<dbReference type="Pfam" id="PF04972">
    <property type="entry name" value="BON"/>
    <property type="match status" value="1"/>
</dbReference>
<gene>
    <name evidence="2" type="ORF">B1H18_12490</name>
</gene>
<evidence type="ECO:0000313" key="2">
    <source>
        <dbReference type="EMBL" id="OON80674.1"/>
    </source>
</evidence>
<accession>A0A1V4AA70</accession>
<reference evidence="2 3" key="1">
    <citation type="submission" date="2017-02" db="EMBL/GenBank/DDBJ databases">
        <title>Draft Genome Sequence of Streptomyces tsukubaensis F601, a Producer of the immunosuppressant tacrolimus FK506.</title>
        <authorList>
            <person name="Zong G."/>
            <person name="Zhong C."/>
            <person name="Fu J."/>
            <person name="Qin R."/>
            <person name="Cao G."/>
        </authorList>
    </citation>
    <scope>NUCLEOTIDE SEQUENCE [LARGE SCALE GENOMIC DNA]</scope>
    <source>
        <strain evidence="2 3">F601</strain>
    </source>
</reference>
<evidence type="ECO:0000259" key="1">
    <source>
        <dbReference type="PROSITE" id="PS51782"/>
    </source>
</evidence>
<dbReference type="STRING" id="83656.B1H18_12490"/>
<dbReference type="Proteomes" id="UP000190539">
    <property type="component" value="Unassembled WGS sequence"/>
</dbReference>